<protein>
    <submittedName>
        <fullName evidence="2">Peptidase A1 domain-containing protein</fullName>
    </submittedName>
</protein>
<accession>A0AC35EUW5</accession>
<organism evidence="1 2">
    <name type="scientific">Panagrolaimus sp. PS1159</name>
    <dbReference type="NCBI Taxonomy" id="55785"/>
    <lineage>
        <taxon>Eukaryota</taxon>
        <taxon>Metazoa</taxon>
        <taxon>Ecdysozoa</taxon>
        <taxon>Nematoda</taxon>
        <taxon>Chromadorea</taxon>
        <taxon>Rhabditida</taxon>
        <taxon>Tylenchina</taxon>
        <taxon>Panagrolaimomorpha</taxon>
        <taxon>Panagrolaimoidea</taxon>
        <taxon>Panagrolaimidae</taxon>
        <taxon>Panagrolaimus</taxon>
    </lineage>
</organism>
<sequence length="192" mass="20679">RFENNGDDILVVPKSAIGQANQISSDFSQFPTDGILGLAFPSIDEEKSDPILFNAYKQGLLDKPIFSVYLEERGHVENVVAGAITYGGLDTEHCSPDVDYVDLTSEDYYQFKINSFSFGTAESSDGWQVISDTGTTIIVAPPEIFNVLADAAGANASGSIDCNASFDDFKLTISGKEYTIPAKQLILDEGNG</sequence>
<reference evidence="2" key="1">
    <citation type="submission" date="2022-11" db="UniProtKB">
        <authorList>
            <consortium name="WormBaseParasite"/>
        </authorList>
    </citation>
    <scope>IDENTIFICATION</scope>
</reference>
<evidence type="ECO:0000313" key="2">
    <source>
        <dbReference type="WBParaSite" id="PS1159_v2.g10247.t1"/>
    </source>
</evidence>
<proteinExistence type="predicted"/>
<name>A0AC35EUW5_9BILA</name>
<dbReference type="WBParaSite" id="PS1159_v2.g10247.t1">
    <property type="protein sequence ID" value="PS1159_v2.g10247.t1"/>
    <property type="gene ID" value="PS1159_v2.g10247"/>
</dbReference>
<dbReference type="Proteomes" id="UP000887580">
    <property type="component" value="Unplaced"/>
</dbReference>
<evidence type="ECO:0000313" key="1">
    <source>
        <dbReference type="Proteomes" id="UP000887580"/>
    </source>
</evidence>